<dbReference type="InterPro" id="IPR016181">
    <property type="entry name" value="Acyl_CoA_acyltransferase"/>
</dbReference>
<dbReference type="CDD" id="cd04301">
    <property type="entry name" value="NAT_SF"/>
    <property type="match status" value="1"/>
</dbReference>
<feature type="domain" description="N-acetyltransferase" evidence="1">
    <location>
        <begin position="2"/>
        <end position="158"/>
    </location>
</feature>
<protein>
    <submittedName>
        <fullName evidence="2">GNAT family N-acetyltransferase</fullName>
    </submittedName>
</protein>
<dbReference type="Gene3D" id="3.40.630.30">
    <property type="match status" value="1"/>
</dbReference>
<organism evidence="2 3">
    <name type="scientific">Aliikangiella maris</name>
    <dbReference type="NCBI Taxonomy" id="3162458"/>
    <lineage>
        <taxon>Bacteria</taxon>
        <taxon>Pseudomonadati</taxon>
        <taxon>Pseudomonadota</taxon>
        <taxon>Gammaproteobacteria</taxon>
        <taxon>Oceanospirillales</taxon>
        <taxon>Pleioneaceae</taxon>
        <taxon>Aliikangiella</taxon>
    </lineage>
</organism>
<dbReference type="RefSeq" id="WP_353895616.1">
    <property type="nucleotide sequence ID" value="NZ_JBEVCJ010000007.1"/>
</dbReference>
<accession>A0ABV2BSW4</accession>
<proteinExistence type="predicted"/>
<comment type="caution">
    <text evidence="2">The sequence shown here is derived from an EMBL/GenBank/DDBJ whole genome shotgun (WGS) entry which is preliminary data.</text>
</comment>
<reference evidence="2 3" key="1">
    <citation type="submission" date="2024-06" db="EMBL/GenBank/DDBJ databases">
        <authorList>
            <person name="Li F."/>
        </authorList>
    </citation>
    <scope>NUCLEOTIDE SEQUENCE [LARGE SCALE GENOMIC DNA]</scope>
    <source>
        <strain evidence="2 3">GXAS 311</strain>
    </source>
</reference>
<dbReference type="Pfam" id="PF00583">
    <property type="entry name" value="Acetyltransf_1"/>
    <property type="match status" value="1"/>
</dbReference>
<dbReference type="EMBL" id="JBEVCJ010000007">
    <property type="protein sequence ID" value="MET1255030.1"/>
    <property type="molecule type" value="Genomic_DNA"/>
</dbReference>
<dbReference type="PROSITE" id="PS51186">
    <property type="entry name" value="GNAT"/>
    <property type="match status" value="1"/>
</dbReference>
<dbReference type="InterPro" id="IPR000182">
    <property type="entry name" value="GNAT_dom"/>
</dbReference>
<dbReference type="SUPFAM" id="SSF55729">
    <property type="entry name" value="Acyl-CoA N-acyltransferases (Nat)"/>
    <property type="match status" value="1"/>
</dbReference>
<dbReference type="PANTHER" id="PTHR43072:SF60">
    <property type="entry name" value="L-2,4-DIAMINOBUTYRIC ACID ACETYLTRANSFERASE"/>
    <property type="match status" value="1"/>
</dbReference>
<dbReference type="Proteomes" id="UP001548189">
    <property type="component" value="Unassembled WGS sequence"/>
</dbReference>
<evidence type="ECO:0000313" key="3">
    <source>
        <dbReference type="Proteomes" id="UP001548189"/>
    </source>
</evidence>
<sequence>MHSIRQANLTDLQQITQWTIALQQHEDSGELVLHEHFQLNIQRWLENEFANPNSLFLVAQNIDKPVGFILASSTINDNGLLKLQLKGIIQLLWVDPAYRHQQHARNLVNQVIACFQEIGIEYAECTYTANNQMAHQFWSSMGFAPCAISARKLFSATN</sequence>
<evidence type="ECO:0000259" key="1">
    <source>
        <dbReference type="PROSITE" id="PS51186"/>
    </source>
</evidence>
<dbReference type="PANTHER" id="PTHR43072">
    <property type="entry name" value="N-ACETYLTRANSFERASE"/>
    <property type="match status" value="1"/>
</dbReference>
<gene>
    <name evidence="2" type="ORF">ABVT43_07835</name>
</gene>
<name>A0ABV2BSW4_9GAMM</name>
<evidence type="ECO:0000313" key="2">
    <source>
        <dbReference type="EMBL" id="MET1255030.1"/>
    </source>
</evidence>
<keyword evidence="3" id="KW-1185">Reference proteome</keyword>